<gene>
    <name evidence="1" type="ORF">B296_00000502</name>
</gene>
<dbReference type="AlphaFoldDB" id="A0A427B9F7"/>
<name>A0A427B9F7_ENSVE</name>
<sequence>MKKKYLVIKFTQVEVQMVFYALSRKFKILPIPNILAHGKMYEHGFVRKRNGHKLCTNSRKSRFDQFFMHYLEMLLIPNVLAHGKLYKHDFMKKYDGHKIYT</sequence>
<dbReference type="Proteomes" id="UP000287651">
    <property type="component" value="Unassembled WGS sequence"/>
</dbReference>
<comment type="caution">
    <text evidence="1">The sequence shown here is derived from an EMBL/GenBank/DDBJ whole genome shotgun (WGS) entry which is preliminary data.</text>
</comment>
<evidence type="ECO:0000313" key="1">
    <source>
        <dbReference type="EMBL" id="RRT85129.1"/>
    </source>
</evidence>
<protein>
    <submittedName>
        <fullName evidence="1">Uncharacterized protein</fullName>
    </submittedName>
</protein>
<proteinExistence type="predicted"/>
<evidence type="ECO:0000313" key="2">
    <source>
        <dbReference type="Proteomes" id="UP000287651"/>
    </source>
</evidence>
<reference evidence="1 2" key="1">
    <citation type="journal article" date="2014" name="Agronomy (Basel)">
        <title>A Draft Genome Sequence for Ensete ventricosum, the Drought-Tolerant Tree Against Hunger.</title>
        <authorList>
            <person name="Harrison J."/>
            <person name="Moore K.A."/>
            <person name="Paszkiewicz K."/>
            <person name="Jones T."/>
            <person name="Grant M."/>
            <person name="Ambacheew D."/>
            <person name="Muzemil S."/>
            <person name="Studholme D.J."/>
        </authorList>
    </citation>
    <scope>NUCLEOTIDE SEQUENCE [LARGE SCALE GENOMIC DNA]</scope>
</reference>
<organism evidence="1 2">
    <name type="scientific">Ensete ventricosum</name>
    <name type="common">Abyssinian banana</name>
    <name type="synonym">Musa ensete</name>
    <dbReference type="NCBI Taxonomy" id="4639"/>
    <lineage>
        <taxon>Eukaryota</taxon>
        <taxon>Viridiplantae</taxon>
        <taxon>Streptophyta</taxon>
        <taxon>Embryophyta</taxon>
        <taxon>Tracheophyta</taxon>
        <taxon>Spermatophyta</taxon>
        <taxon>Magnoliopsida</taxon>
        <taxon>Liliopsida</taxon>
        <taxon>Zingiberales</taxon>
        <taxon>Musaceae</taxon>
        <taxon>Ensete</taxon>
    </lineage>
</organism>
<dbReference type="EMBL" id="AMZH03000173">
    <property type="protein sequence ID" value="RRT85129.1"/>
    <property type="molecule type" value="Genomic_DNA"/>
</dbReference>
<accession>A0A427B9F7</accession>